<evidence type="ECO:0000313" key="2">
    <source>
        <dbReference type="Proteomes" id="UP000315128"/>
    </source>
</evidence>
<organism evidence="1 2">
    <name type="scientific">Lactococcus protaetiae</name>
    <dbReference type="NCBI Taxonomy" id="2592653"/>
    <lineage>
        <taxon>Bacteria</taxon>
        <taxon>Bacillati</taxon>
        <taxon>Bacillota</taxon>
        <taxon>Bacilli</taxon>
        <taxon>Lactobacillales</taxon>
        <taxon>Streptococcaceae</taxon>
        <taxon>Lactococcus</taxon>
    </lineage>
</organism>
<reference evidence="1 2" key="1">
    <citation type="submission" date="2019-07" db="EMBL/GenBank/DDBJ databases">
        <title>Genome sequencing of KACC 19320.</title>
        <authorList>
            <person name="Heo J."/>
            <person name="Kim S.-J."/>
            <person name="Kim J.-S."/>
            <person name="Hong S.-B."/>
            <person name="Kwon S.-W."/>
        </authorList>
    </citation>
    <scope>NUCLEOTIDE SEQUENCE [LARGE SCALE GENOMIC DNA]</scope>
    <source>
        <strain evidence="1 2">KACC 19320</strain>
    </source>
</reference>
<dbReference type="EMBL" id="CP041356">
    <property type="protein sequence ID" value="QDK70167.1"/>
    <property type="molecule type" value="Genomic_DNA"/>
</dbReference>
<accession>A0A514Z6R3</accession>
<proteinExistence type="predicted"/>
<dbReference type="Proteomes" id="UP000315128">
    <property type="component" value="Chromosome"/>
</dbReference>
<protein>
    <submittedName>
        <fullName evidence="1">Uncharacterized protein</fullName>
    </submittedName>
</protein>
<name>A0A514Z6R3_9LACT</name>
<dbReference type="RefSeq" id="WP_142765798.1">
    <property type="nucleotide sequence ID" value="NZ_CP041356.1"/>
</dbReference>
<dbReference type="KEGG" id="lack:FLP15_01960"/>
<dbReference type="AlphaFoldDB" id="A0A514Z6R3"/>
<sequence>MADRDFDLEDLLGGMNTIATVMLVGQTLDSEFYNNQSNMKDLFSGLCEMTSSYATTLLEKGGEFGLEQSRVNDKIYQSIDSYKEGLRLKKFRESGEVHPEADTKKEVNEL</sequence>
<gene>
    <name evidence="1" type="ORF">FLP15_01960</name>
</gene>
<keyword evidence="2" id="KW-1185">Reference proteome</keyword>
<evidence type="ECO:0000313" key="1">
    <source>
        <dbReference type="EMBL" id="QDK70167.1"/>
    </source>
</evidence>